<keyword evidence="1" id="KW-1133">Transmembrane helix</keyword>
<dbReference type="GO" id="GO:0038038">
    <property type="term" value="C:G protein-coupled receptor homodimeric complex"/>
    <property type="evidence" value="ECO:0007669"/>
    <property type="project" value="TreeGrafter"/>
</dbReference>
<name>Q0CS34_ASPTN</name>
<dbReference type="Gene3D" id="1.10.287.920">
    <property type="entry name" value="Pheromone alpha factor receptor"/>
    <property type="match status" value="1"/>
</dbReference>
<dbReference type="GeneID" id="4317620"/>
<proteinExistence type="predicted"/>
<evidence type="ECO:0000313" key="3">
    <source>
        <dbReference type="Proteomes" id="UP000007963"/>
    </source>
</evidence>
<organism evidence="2 3">
    <name type="scientific">Aspergillus terreus (strain NIH 2624 / FGSC A1156)</name>
    <dbReference type="NCBI Taxonomy" id="341663"/>
    <lineage>
        <taxon>Eukaryota</taxon>
        <taxon>Fungi</taxon>
        <taxon>Dikarya</taxon>
        <taxon>Ascomycota</taxon>
        <taxon>Pezizomycotina</taxon>
        <taxon>Eurotiomycetes</taxon>
        <taxon>Eurotiomycetidae</taxon>
        <taxon>Eurotiales</taxon>
        <taxon>Aspergillaceae</taxon>
        <taxon>Aspergillus</taxon>
        <taxon>Aspergillus subgen. Circumdati</taxon>
    </lineage>
</organism>
<dbReference type="PANTHER" id="PTHR28009:SF1">
    <property type="entry name" value="PHEROMONE ALPHA FACTOR RECEPTOR"/>
    <property type="match status" value="1"/>
</dbReference>
<protein>
    <recommendedName>
        <fullName evidence="4">Mating-type alpha-pheromone receptor PreB</fullName>
    </recommendedName>
</protein>
<feature type="transmembrane region" description="Helical" evidence="1">
    <location>
        <begin position="41"/>
        <end position="60"/>
    </location>
</feature>
<dbReference type="GO" id="GO:0000750">
    <property type="term" value="P:pheromone-dependent signal transduction involved in conjugation with cellular fusion"/>
    <property type="evidence" value="ECO:0007669"/>
    <property type="project" value="TreeGrafter"/>
</dbReference>
<dbReference type="EMBL" id="CH476597">
    <property type="protein sequence ID" value="EAU36774.1"/>
    <property type="molecule type" value="Genomic_DNA"/>
</dbReference>
<gene>
    <name evidence="2" type="ORF">ATEG_03500</name>
</gene>
<feature type="transmembrane region" description="Helical" evidence="1">
    <location>
        <begin position="72"/>
        <end position="94"/>
    </location>
</feature>
<dbReference type="OrthoDB" id="5402633at2759"/>
<dbReference type="VEuPathDB" id="FungiDB:ATEG_03500"/>
<feature type="transmembrane region" description="Helical" evidence="1">
    <location>
        <begin position="154"/>
        <end position="175"/>
    </location>
</feature>
<dbReference type="Pfam" id="PF02116">
    <property type="entry name" value="STE2"/>
    <property type="match status" value="1"/>
</dbReference>
<feature type="transmembrane region" description="Helical" evidence="1">
    <location>
        <begin position="195"/>
        <end position="216"/>
    </location>
</feature>
<dbReference type="RefSeq" id="XP_001212678.1">
    <property type="nucleotide sequence ID" value="XM_001212678.1"/>
</dbReference>
<feature type="transmembrane region" description="Helical" evidence="1">
    <location>
        <begin position="236"/>
        <end position="257"/>
    </location>
</feature>
<feature type="transmembrane region" description="Helical" evidence="1">
    <location>
        <begin position="114"/>
        <end position="142"/>
    </location>
</feature>
<dbReference type="InterPro" id="IPR000366">
    <property type="entry name" value="GPCR_STE2"/>
</dbReference>
<dbReference type="PRINTS" id="PR00250">
    <property type="entry name" value="GPCRSTE2"/>
</dbReference>
<dbReference type="AlphaFoldDB" id="Q0CS34"/>
<feature type="transmembrane region" description="Helical" evidence="1">
    <location>
        <begin position="263"/>
        <end position="286"/>
    </location>
</feature>
<accession>Q0CS34</accession>
<keyword evidence="1" id="KW-0472">Membrane</keyword>
<dbReference type="GO" id="GO:0004932">
    <property type="term" value="F:mating-type factor pheromone receptor activity"/>
    <property type="evidence" value="ECO:0007669"/>
    <property type="project" value="InterPro"/>
</dbReference>
<dbReference type="Proteomes" id="UP000007963">
    <property type="component" value="Unassembled WGS sequence"/>
</dbReference>
<keyword evidence="1" id="KW-0812">Transmembrane</keyword>
<evidence type="ECO:0000256" key="1">
    <source>
        <dbReference type="SAM" id="Phobius"/>
    </source>
</evidence>
<evidence type="ECO:0008006" key="4">
    <source>
        <dbReference type="Google" id="ProtNLM"/>
    </source>
</evidence>
<dbReference type="OMA" id="VSICYFS"/>
<dbReference type="InterPro" id="IPR027458">
    <property type="entry name" value="STE2_TM1-TM2_sf"/>
</dbReference>
<dbReference type="CDD" id="cd14939">
    <property type="entry name" value="7tmD_STE2"/>
    <property type="match status" value="1"/>
</dbReference>
<sequence length="373" mass="41547">MGSTFDPFSQSITLRGPAENEITIPIETVDFFYQYCIRICINYGAQLGASIVLFIILLLLTRPEKRRSSVFVLNITALLLNVSRLICQLIYFTSEFVRLYAYFGNDFSRVPPSAYADSILGVVLVTLLIVCIEASLVLQAQVVCANLRRGYRRILLAVSIVMALVPIIFRFVYMVQNCWHIMHAAETIRLNWLESATNVVITISICFFSAVFITKLGFAMHLRKRLGMTDFGPMKVIFVMGCQTMAIPAIFSILQYIVSVPELASNIFSLVTISLPLSSIWAGFTIDQRARDSGMSSSRNNLFQALSFSKEAKTRQSSTVTYASQPSSKSHTLCYAELSPAKQQSDAEAAYGIAVERDISIHSCRKDGKAPNV</sequence>
<dbReference type="HOGENOM" id="CLU_035056_1_1_1"/>
<evidence type="ECO:0000313" key="2">
    <source>
        <dbReference type="EMBL" id="EAU36774.1"/>
    </source>
</evidence>
<dbReference type="STRING" id="341663.Q0CS34"/>
<dbReference type="eggNOG" id="ENOG502QTV4">
    <property type="taxonomic scope" value="Eukaryota"/>
</dbReference>
<reference evidence="3" key="1">
    <citation type="submission" date="2005-09" db="EMBL/GenBank/DDBJ databases">
        <title>Annotation of the Aspergillus terreus NIH2624 genome.</title>
        <authorList>
            <person name="Birren B.W."/>
            <person name="Lander E.S."/>
            <person name="Galagan J.E."/>
            <person name="Nusbaum C."/>
            <person name="Devon K."/>
            <person name="Henn M."/>
            <person name="Ma L.-J."/>
            <person name="Jaffe D.B."/>
            <person name="Butler J."/>
            <person name="Alvarez P."/>
            <person name="Gnerre S."/>
            <person name="Grabherr M."/>
            <person name="Kleber M."/>
            <person name="Mauceli E.W."/>
            <person name="Brockman W."/>
            <person name="Rounsley S."/>
            <person name="Young S.K."/>
            <person name="LaButti K."/>
            <person name="Pushparaj V."/>
            <person name="DeCaprio D."/>
            <person name="Crawford M."/>
            <person name="Koehrsen M."/>
            <person name="Engels R."/>
            <person name="Montgomery P."/>
            <person name="Pearson M."/>
            <person name="Howarth C."/>
            <person name="Larson L."/>
            <person name="Luoma S."/>
            <person name="White J."/>
            <person name="Alvarado L."/>
            <person name="Kodira C.D."/>
            <person name="Zeng Q."/>
            <person name="Oleary S."/>
            <person name="Yandava C."/>
            <person name="Denning D.W."/>
            <person name="Nierman W.C."/>
            <person name="Milne T."/>
            <person name="Madden K."/>
        </authorList>
    </citation>
    <scope>NUCLEOTIDE SEQUENCE [LARGE SCALE GENOMIC DNA]</scope>
    <source>
        <strain evidence="3">NIH 2624 / FGSC A1156</strain>
    </source>
</reference>
<dbReference type="PANTHER" id="PTHR28009">
    <property type="entry name" value="PHEROMONE ALPHA FACTOR RECEPTOR"/>
    <property type="match status" value="1"/>
</dbReference>